<dbReference type="Gene3D" id="6.10.140.1060">
    <property type="match status" value="1"/>
</dbReference>
<dbReference type="InterPro" id="IPR041658">
    <property type="entry name" value="AAA_lid_11"/>
</dbReference>
<dbReference type="FunFam" id="1.20.920.30:FF:000004">
    <property type="entry name" value="Dynein axonemal heavy chain 5"/>
    <property type="match status" value="1"/>
</dbReference>
<dbReference type="InterPro" id="IPR013594">
    <property type="entry name" value="Dynein_heavy_tail"/>
</dbReference>
<evidence type="ECO:0000256" key="1">
    <source>
        <dbReference type="ARBA" id="ARBA00004430"/>
    </source>
</evidence>
<dbReference type="OrthoDB" id="286107at2759"/>
<keyword evidence="15" id="KW-0812">Transmembrane</keyword>
<dbReference type="FunFam" id="3.20.180.20:FF:000001">
    <property type="entry name" value="Dynein axonemal heavy chain 5"/>
    <property type="match status" value="1"/>
</dbReference>
<dbReference type="InterPro" id="IPR041466">
    <property type="entry name" value="Dynein_AAA5_ext"/>
</dbReference>
<dbReference type="FunFam" id="3.40.50.300:FF:002141">
    <property type="entry name" value="Dynein heavy chain"/>
    <property type="match status" value="1"/>
</dbReference>
<dbReference type="FunFam" id="1.20.1270.280:FF:000002">
    <property type="entry name" value="Dynein heavy chain 5, axonemal"/>
    <property type="match status" value="1"/>
</dbReference>
<evidence type="ECO:0000256" key="5">
    <source>
        <dbReference type="ARBA" id="ARBA00022737"/>
    </source>
</evidence>
<proteinExistence type="inferred from homology"/>
<dbReference type="GO" id="GO:0005858">
    <property type="term" value="C:axonemal dynein complex"/>
    <property type="evidence" value="ECO:0007669"/>
    <property type="project" value="TreeGrafter"/>
</dbReference>
<evidence type="ECO:0000313" key="17">
    <source>
        <dbReference type="EMBL" id="KAE9541126.1"/>
    </source>
</evidence>
<evidence type="ECO:0000256" key="8">
    <source>
        <dbReference type="ARBA" id="ARBA00023017"/>
    </source>
</evidence>
<comment type="caution">
    <text evidence="17">The sequence shown here is derived from an EMBL/GenBank/DDBJ whole genome shotgun (WGS) entry which is preliminary data.</text>
</comment>
<keyword evidence="15" id="KW-1133">Transmembrane helix</keyword>
<keyword evidence="13" id="KW-0966">Cell projection</keyword>
<dbReference type="FunFam" id="1.20.58.1120:FF:000004">
    <property type="entry name" value="Dynein axonemal heavy chain 5"/>
    <property type="match status" value="1"/>
</dbReference>
<evidence type="ECO:0000256" key="11">
    <source>
        <dbReference type="ARBA" id="ARBA00023175"/>
    </source>
</evidence>
<dbReference type="Gene3D" id="1.20.58.1120">
    <property type="match status" value="1"/>
</dbReference>
<dbReference type="FunFam" id="3.40.50.300:FF:001386">
    <property type="entry name" value="Dynein heavy chain, putative"/>
    <property type="match status" value="1"/>
</dbReference>
<dbReference type="GO" id="GO:0051959">
    <property type="term" value="F:dynein light intermediate chain binding"/>
    <property type="evidence" value="ECO:0007669"/>
    <property type="project" value="InterPro"/>
</dbReference>
<dbReference type="InterPro" id="IPR035706">
    <property type="entry name" value="AAA_9"/>
</dbReference>
<dbReference type="Gene3D" id="1.20.920.30">
    <property type="match status" value="1"/>
</dbReference>
<accession>A0A6G0TXZ0</accession>
<protein>
    <recommendedName>
        <fullName evidence="16">AAA+ ATPase domain-containing protein</fullName>
    </recommendedName>
</protein>
<keyword evidence="3" id="KW-0963">Cytoplasm</keyword>
<dbReference type="InterPro" id="IPR003593">
    <property type="entry name" value="AAA+_ATPase"/>
</dbReference>
<evidence type="ECO:0000256" key="2">
    <source>
        <dbReference type="ARBA" id="ARBA00008887"/>
    </source>
</evidence>
<dbReference type="Gene3D" id="1.10.8.710">
    <property type="match status" value="1"/>
</dbReference>
<keyword evidence="9 14" id="KW-0175">Coiled coil</keyword>
<dbReference type="FunFam" id="3.40.50.300:FF:000320">
    <property type="entry name" value="Dynein, axonemal, heavy chain 5"/>
    <property type="match status" value="1"/>
</dbReference>
<keyword evidence="6" id="KW-0547">Nucleotide-binding</keyword>
<dbReference type="Pfam" id="PF18198">
    <property type="entry name" value="AAA_lid_11"/>
    <property type="match status" value="1"/>
</dbReference>
<keyword evidence="18" id="KW-1185">Reference proteome</keyword>
<evidence type="ECO:0000313" key="18">
    <source>
        <dbReference type="Proteomes" id="UP000475862"/>
    </source>
</evidence>
<dbReference type="InterPro" id="IPR024317">
    <property type="entry name" value="Dynein_heavy_chain_D4_dom"/>
</dbReference>
<evidence type="ECO:0000256" key="15">
    <source>
        <dbReference type="SAM" id="Phobius"/>
    </source>
</evidence>
<dbReference type="InterPro" id="IPR042222">
    <property type="entry name" value="Dynein_2_N"/>
</dbReference>
<dbReference type="InterPro" id="IPR035699">
    <property type="entry name" value="AAA_6"/>
</dbReference>
<evidence type="ECO:0000256" key="9">
    <source>
        <dbReference type="ARBA" id="ARBA00023054"/>
    </source>
</evidence>
<dbReference type="GO" id="GO:0005874">
    <property type="term" value="C:microtubule"/>
    <property type="evidence" value="ECO:0007669"/>
    <property type="project" value="UniProtKB-KW"/>
</dbReference>
<dbReference type="GO" id="GO:0008569">
    <property type="term" value="F:minus-end-directed microtubule motor activity"/>
    <property type="evidence" value="ECO:0007669"/>
    <property type="project" value="InterPro"/>
</dbReference>
<feature type="domain" description="AAA+ ATPase" evidence="16">
    <location>
        <begin position="1995"/>
        <end position="2150"/>
    </location>
</feature>
<feature type="transmembrane region" description="Helical" evidence="15">
    <location>
        <begin position="4559"/>
        <end position="4578"/>
    </location>
</feature>
<keyword evidence="10" id="KW-0969">Cilium</keyword>
<dbReference type="GO" id="GO:0097729">
    <property type="term" value="C:9+2 motile cilium"/>
    <property type="evidence" value="ECO:0007669"/>
    <property type="project" value="UniProtKB-ARBA"/>
</dbReference>
<dbReference type="FunFam" id="1.20.140.100:FF:000003">
    <property type="entry name" value="Dynein, axonemal, heavy chain 5"/>
    <property type="match status" value="1"/>
</dbReference>
<dbReference type="InterPro" id="IPR027417">
    <property type="entry name" value="P-loop_NTPase"/>
</dbReference>
<keyword evidence="15" id="KW-0472">Membrane</keyword>
<dbReference type="FunFam" id="3.40.50.300:FF:000044">
    <property type="entry name" value="Dynein heavy chain 5, axonemal"/>
    <property type="match status" value="1"/>
</dbReference>
<reference evidence="17 18" key="1">
    <citation type="submission" date="2019-08" db="EMBL/GenBank/DDBJ databases">
        <title>The genome of the soybean aphid Biotype 1, its phylome, world population structure and adaptation to the North American continent.</title>
        <authorList>
            <person name="Giordano R."/>
            <person name="Donthu R.K."/>
            <person name="Hernandez A.G."/>
            <person name="Wright C.L."/>
            <person name="Zimin A.V."/>
        </authorList>
    </citation>
    <scope>NUCLEOTIDE SEQUENCE [LARGE SCALE GENOMIC DNA]</scope>
    <source>
        <tissue evidence="17">Whole aphids</tissue>
    </source>
</reference>
<dbReference type="Gene3D" id="1.10.8.1220">
    <property type="match status" value="1"/>
</dbReference>
<evidence type="ECO:0000259" key="16">
    <source>
        <dbReference type="SMART" id="SM00382"/>
    </source>
</evidence>
<dbReference type="InterPro" id="IPR013602">
    <property type="entry name" value="Dynein_heavy_linker"/>
</dbReference>
<dbReference type="Gene3D" id="1.20.140.100">
    <property type="entry name" value="Dynein heavy chain, N-terminal domain 2"/>
    <property type="match status" value="1"/>
</dbReference>
<dbReference type="GO" id="GO:0045505">
    <property type="term" value="F:dynein intermediate chain binding"/>
    <property type="evidence" value="ECO:0007669"/>
    <property type="project" value="InterPro"/>
</dbReference>
<dbReference type="InterPro" id="IPR004273">
    <property type="entry name" value="Dynein_heavy_D6_P-loop"/>
</dbReference>
<gene>
    <name evidence="17" type="ORF">AGLY_004371</name>
</gene>
<dbReference type="SMART" id="SM00382">
    <property type="entry name" value="AAA"/>
    <property type="match status" value="3"/>
</dbReference>
<organism evidence="17 18">
    <name type="scientific">Aphis glycines</name>
    <name type="common">Soybean aphid</name>
    <dbReference type="NCBI Taxonomy" id="307491"/>
    <lineage>
        <taxon>Eukaryota</taxon>
        <taxon>Metazoa</taxon>
        <taxon>Ecdysozoa</taxon>
        <taxon>Arthropoda</taxon>
        <taxon>Hexapoda</taxon>
        <taxon>Insecta</taxon>
        <taxon>Pterygota</taxon>
        <taxon>Neoptera</taxon>
        <taxon>Paraneoptera</taxon>
        <taxon>Hemiptera</taxon>
        <taxon>Sternorrhyncha</taxon>
        <taxon>Aphidomorpha</taxon>
        <taxon>Aphidoidea</taxon>
        <taxon>Aphididae</taxon>
        <taxon>Aphidini</taxon>
        <taxon>Aphis</taxon>
        <taxon>Aphis</taxon>
    </lineage>
</organism>
<dbReference type="Gene3D" id="1.10.472.130">
    <property type="match status" value="1"/>
</dbReference>
<dbReference type="Pfam" id="PF17852">
    <property type="entry name" value="Dynein_AAA_lid"/>
    <property type="match status" value="1"/>
</dbReference>
<dbReference type="Pfam" id="PF12777">
    <property type="entry name" value="MT"/>
    <property type="match status" value="1"/>
</dbReference>
<dbReference type="InterPro" id="IPR042228">
    <property type="entry name" value="Dynein_linker_3"/>
</dbReference>
<evidence type="ECO:0000256" key="10">
    <source>
        <dbReference type="ARBA" id="ARBA00023069"/>
    </source>
</evidence>
<dbReference type="GO" id="GO:0007018">
    <property type="term" value="P:microtubule-based movement"/>
    <property type="evidence" value="ECO:0007669"/>
    <property type="project" value="InterPro"/>
</dbReference>
<dbReference type="SUPFAM" id="SSF52540">
    <property type="entry name" value="P-loop containing nucleoside triphosphate hydrolases"/>
    <property type="match status" value="4"/>
</dbReference>
<dbReference type="Pfam" id="PF12775">
    <property type="entry name" value="AAA_7"/>
    <property type="match status" value="1"/>
</dbReference>
<comment type="similarity">
    <text evidence="2">Belongs to the dynein heavy chain family.</text>
</comment>
<dbReference type="Pfam" id="PF03028">
    <property type="entry name" value="Dynein_heavy"/>
    <property type="match status" value="1"/>
</dbReference>
<dbReference type="InterPro" id="IPR024743">
    <property type="entry name" value="Dynein_HC_stalk"/>
</dbReference>
<evidence type="ECO:0000256" key="4">
    <source>
        <dbReference type="ARBA" id="ARBA00022701"/>
    </source>
</evidence>
<dbReference type="Proteomes" id="UP000475862">
    <property type="component" value="Unassembled WGS sequence"/>
</dbReference>
<feature type="domain" description="AAA+ ATPase" evidence="16">
    <location>
        <begin position="1743"/>
        <end position="1879"/>
    </location>
</feature>
<dbReference type="FunFam" id="3.40.50.300:FF:000049">
    <property type="entry name" value="Dynein, axonemal, heavy chain 5"/>
    <property type="match status" value="1"/>
</dbReference>
<sequence>MTNFDGFLKPITMSDFVKHSKLFNMYASMLKNQNTQNNAEYRIFVKSVQDIARFMEDTTDSIVKDIEFESPIDFFEDMVIESNDYNVLTKTKELVLKCEEMIRGWMFTFRKMIQQYKLEKKQPALFGPHKEIEFWRKMCIKFDRVCVLFKSKFVMFAETAMERTNSSLLKSWIIVKQRTMHFYQQISETVNFLNSFEKMFEDLYQPDISRLRYAVENIFDAMPIAQFFSKYAFDKRSTTKVLLTCLNQMVISCVQYLTDDFTVTFWSQSKSILLKKLELCIELKDHVFYCHNKSVNKINIEDREPFRVLFITSFGNFVEFINRLDKMKNIIETYQSYKGLKKSSIPMVRKLYAELKEMFQTFTKKREDLLKLIEDRKFKTDSDQFDSDVKDLKIRLKNHIKIVIEETPDFVNKVELLKKCETLKMDDLDLETVYINYRDLYAGVRDDLPFTYHLPMISCQIMWIAMINEKIKTPMKFFLSKSHNLWGENINTYNALCIALKNHELALHTEWSDQIAEKDNSSRTGPLLIRDQTTRKYSVNFSKFITEKVDIAQLMIYHRLPIPRRLQLKVQRKDMMYGRYIYAEDIVIRYNQLRKMVPDVFYNLINFELMKMDKLLIPLLNTIKWSSSGAMNTMHGVMYNFNYSEAFIKMLSDLNYILRTEIDNIGQYLLIKLPDEAVWPHEFKELNEIYLEDTIKNISDKSIFIEDVFNYAIKLILYRVNDKYSFKDEDMMYNFFNVNRALEDIKDTDGEAKRNDEKFPAAEHPTSKQVDDWCMSVFRFYNFFYTKSLVNTMRSTFEYLIDGLSYYQRTLNSERAPILKIKLTLIDSEIGIEPSWRMISSALKHVTSNALNVTTTLTRWGFNHIKMNDYFYKKNISKNKDVLAAAKEVENATRPLKIEIEKVISEYSIKYQEIWVEHHHKIENINWLLEKQSELDSIRYVFDHMKQTIDTIYDEPSSVEIGPLEIQLDEFKESLREEIISWQILFANGVLESSKLKYLCKYIAEKYNTIASPINDLVDARKIIFCLEELEVNLTDLDNDIEKTVDVYDLLSEYKVPIKPDDERQLNLLTETYKKLKLEMCNAPQRLLDKYKPLSTELQEGILNLKTDIFVFDKQFVERGPMVEGLMPSEAAERVLLFQDRFEELVSLMERYQDGERLFKMPVTSYPTLSETKRVFNLLKRLYDLYSSVNRSIQTWSSTLWTRVKIDDIIDSLAEYTQKCRKLPKGLKEWPTYEELKNNIDDWSDKMILVEMMFKNSLKPRHWEMIEKATGTLFPVNDRDFALKDIMSAPLLKSKDELEDICQTAIKEIDIEAKLRQIILDWSTIKIEMAQFKNRGFLLIKGQEIAEVVAILEDSQMVMSSLASNRYNIAFKSEIMDWVKKFAVTGLVLENWILVQNLWMYLEAVFMGGDISKQLPQETKRFTAIDKLWVTLMTKARFLENAIEICTGDGSMEILLPYMLEQLELCQKSLAGYLDQKRNIFSRFYFISDPVLLEILGQASNSHNIGPHLLSLFDNTAKLIYSESEYDKVLQIVSKEGEKILLEHPVLCSGGVENWLNVLLNESKFSVNQIIANVDNYIMTDPNFSIITMIEKFPAQIGLIGLQLLWTIRTEYALKNSVTMKKIMKDTNQEFIKLLNILIDATTKNLTKNERLNYETLITIHVHQRDIFESLYQMKITNLLDFEWLKQERFYYTEEFDRCEVRITDVLFVYQNEFLGCSDRLVITPLTDRCYITLAQAVGMNMGGAPAGPAGTGKTETTKDMGKSLGKYVVVFNCSDQMDYRGLGRIFKGLVHSGTWGCFDEFNRIELPVLSVAAQQVYIVFMARKSTKETFVFSDGDTVPMNPEFAIFLTMNPGYAGRQELPENLKVLFRSVAMMVPDRLLCEEQLSKQVHYDFGLRNILAVLRTLGTQRRSNPSEAEETILMRVLKGMNVSKLVDQDETIFLSLIEDLFVGMKSTSSSYKDLQTAIVSSCFEKQLVNHPSWNLKIIQVYETSLVRHGLMILGPTGSGKTTAIHCLLSALTKTGLTHFEYRMNPKAITASQMFGRLDVATNDWTDGIFSTLWRRTLKLSPDEYCWIVLDGPVDAVWIENLNSVLDDNKTLTLANGDRIVMAPNAKLCFEPDNVDNASPATISRMGMTFFSATVLSWRVIFGGWGKTKSEYLSNCFQDIFDDSYSELLKMLQSRLTPKMTLLEPHYIHQTCDILDGLLSMFPEDVELSVKILSRLYTFAIMWSVAAVLESDNRLLLEEFILKDLAGKVKVPKLKEGESIYDYTISKEGEWIHWETLIEPYTYPTDYIPVYGDILVPNLDNVRTMFLITLIANQEKNVLLIGEQGTAKTVMIKSYMQEFDPEVRVSKMLNFSSATTPNMFQSTVEGYMEKRFGTTYGPPGNRKMTIFIDDINMPIINDWGDQVTNEITRQLLQNKGFYSLTKPGDFVHIVGVNMLGAMIHPGGGRNDVPPRLKRQFCIFNCTLPSDTSMDKIFGALGCGYFCVERFNDQVVRFLPGLVALTRIVWQKTKQKLLPTPANFHYVFNLRDLSRIWEGMLQVCSAECPDVRMLLRLWCHELQRVVYDKLTSSQDKDWFLETVRSSAEKFLGRESYRMMPANMKTIVFVDFMRDMVDPTGDEPDDFEPETPNIYESIEDFEVLKDRMLMFMGQMKEATRGTVVDLVFFRDCMIHLIIISRILRIPRGNGLLVGVGGSGRRSVTTLASFIAKYKQHSIFLTRSYNVNNFLDDIRILYRFAGIQDTKTTFVFTDNDIKEESFLEYINNILSSGEVANLFPKDELEEMLNSITPLFKKKSPRGNPSMDNLYQFFIKQAMNNLHLVLCFSPIGESFRLRSLKFPGLISGCIIDWYTAWPTDALLAVSHYFLDDFSVVGTIEEKTSLIQLLGVIHDNVAKDCTNYFQRFRRKIFVTPKSFLSFVNDYKILYVKNIHEIEQMKMQRILGLEKLADASIQVGRLKEELTEKEKEMAIATEASTEVTTKVNIVVKAAEISKAEVAVVKDRAELLLKSISKEKKIAEIKLAKAKPALDAAEAALLTLTATDIATVRKLGKPPYLITVIMDSVLIFFQRKLPKVVLDTTKVFLEPNWKESLKLMSDTRFLFNLQNYPKNQINGETIDLLQPYFKYQDYTFEKAKLACGNVAGLLSWTLAMSDFYNVNKEVLPLIANLAKQEGKHIQAKEQLKAAETIAFEKNKELLEAKKKLNIALGSQQLIQNEADKCKNKMNSATALIEGLEGERKRWKHQLAGFNLEIKYSLGDIVILTAFLNYSGPFNQEFRTQILQSWCDQLNERSIPNSPSLNVSEKLADPPTISEWNLQGLPNDELSIQNGIIVTKSSKYPIMIDPQSQGIAWIKNKEAVNNMVVTTFDDKYFRNYLEDSLSLGKPLLIYDVQQDVDPIINNVLEKNYYVKGKFINVLLGDKEIDVSEDFRLYLTSKLGNPSYPPELYAKCIIIDFTVTIKGLEDQLLSRVIEIEKKELEQERIELIAEVTSQKRKMQKLEHDLLIKLTTVKGSLVDDESVLYTLNKTKDTATDVSEKIEVANKTQASISVMREQYRPIATRGSVLYFLIVEMGMVNPMYQNSLQQFLEQFDKSLSNSEKTVMLERRINNIIEYLTYAIFKYKCRGLYEKHKILFTILMTLKIDLERGKITRSQFEYFIKGGASVDITSIKPKPFDWVTDICWLNLGLLQTISPFQSIMTAVEINGSSWKKWYEKSSPEKEKMPDGFDRLDVFERLLMVRAWCPDRTMNQAFAYVEESLGPEFVETVMFDIEEMYLESKSITPMICFLSMGSDPSSLIENTAKKLEIPFYSVSMGQGQEVHAERLMKECAANGGWVLLQNCHLCLNFMQETFTYINTQVALSNQENFRIWITTEVHPKFSISLLQISIHFTYEPPEGLRAGLMRTFINMGDDTLVYSSISQYKPILYVISFLHSVVQERRKFGPVGWNIPYEFNTSDWYSSTLYLQKMVDDMEPTSEINWVALRYMLAEVHYGGRVTDDYDRRLLNNFTELWFTNDMFSEQFCFYEGYNVLVFNKLTEYLAAIDEMPLKDPPQACGLHPNTDITYQTNMVQEMFNTIIMIQPKGSGGGSEVTREEKVYNTSSDLLDKLPLAFNMFIIKERLTLMGPTQPMNIFLGQEIERIQKVTEIVKNTLEDLLLAIDGIIIMNEVLSETLDYLYDGRIPAHWLRASWTSSTIGFWFNELLNRHSQITTWVFREKPAQFWMTGFFNPQGFLTAMKQEISRAHKGWTLDNIVLENEVTLYYRQDVKKPPLEGVYVYGLFLDGASWNRREKELQESLHKIMFTEMPVIHIYAINTIGNKLMPGYECPVYKKPSRTGLTYVCQLRLRSPKGTLEAHWISRGVALLKVKSSPFKKSRMLIWFDLAEHSIGLDKAGVPLNNIHCLLCIAKESATFVRADLSLFKLWLSSLTKKITYLYFWSLNHTKKLTGLQVFEMDKVCLMMIVKFDWYLHDIRIAVRGLFTEIISDTVRVTIPDVERSRGDPRNILFVKISIKYTEYYELDSKEGTVEQHYTRFQFDVYPEPFIKHQHVGRWTMNNEDIISTYVLRIMYIYIYIYIYIYR</sequence>
<evidence type="ECO:0000256" key="7">
    <source>
        <dbReference type="ARBA" id="ARBA00022840"/>
    </source>
</evidence>
<name>A0A6G0TXZ0_APHGL</name>
<dbReference type="FunFam" id="3.10.490.20:FF:000010">
    <property type="entry name" value="Dynein heavy chain, putative"/>
    <property type="match status" value="1"/>
</dbReference>
<dbReference type="Gene3D" id="1.10.287.2620">
    <property type="match status" value="1"/>
</dbReference>
<dbReference type="FunFam" id="3.40.50.300:FF:001221">
    <property type="entry name" value="Axonemal dynein heavy chain 8"/>
    <property type="match status" value="1"/>
</dbReference>
<evidence type="ECO:0000256" key="14">
    <source>
        <dbReference type="SAM" id="Coils"/>
    </source>
</evidence>
<dbReference type="Pfam" id="PF08385">
    <property type="entry name" value="DHC_N1"/>
    <property type="match status" value="1"/>
</dbReference>
<keyword evidence="4" id="KW-0493">Microtubule</keyword>
<evidence type="ECO:0000256" key="13">
    <source>
        <dbReference type="ARBA" id="ARBA00023273"/>
    </source>
</evidence>
<evidence type="ECO:0000256" key="12">
    <source>
        <dbReference type="ARBA" id="ARBA00023212"/>
    </source>
</evidence>
<dbReference type="Gene3D" id="3.10.490.20">
    <property type="match status" value="1"/>
</dbReference>
<feature type="coiled-coil region" evidence="14">
    <location>
        <begin position="2950"/>
        <end position="2977"/>
    </location>
</feature>
<dbReference type="InterPro" id="IPR042219">
    <property type="entry name" value="AAA_lid_11_sf"/>
</dbReference>
<dbReference type="Gene3D" id="3.40.50.300">
    <property type="entry name" value="P-loop containing nucleotide triphosphate hydrolases"/>
    <property type="match status" value="5"/>
</dbReference>
<dbReference type="PANTHER" id="PTHR46532">
    <property type="entry name" value="MALE FERTILITY FACTOR KL5"/>
    <property type="match status" value="1"/>
</dbReference>
<dbReference type="Pfam" id="PF08393">
    <property type="entry name" value="DHC_N2"/>
    <property type="match status" value="1"/>
</dbReference>
<keyword evidence="8" id="KW-0243">Dynein</keyword>
<dbReference type="InterPro" id="IPR043157">
    <property type="entry name" value="Dynein_AAA1S"/>
</dbReference>
<dbReference type="InterPro" id="IPR043160">
    <property type="entry name" value="Dynein_C_barrel"/>
</dbReference>
<dbReference type="InterPro" id="IPR041228">
    <property type="entry name" value="Dynein_C"/>
</dbReference>
<keyword evidence="11" id="KW-0505">Motor protein</keyword>
<dbReference type="GO" id="GO:0005524">
    <property type="term" value="F:ATP binding"/>
    <property type="evidence" value="ECO:0007669"/>
    <property type="project" value="UniProtKB-KW"/>
</dbReference>
<dbReference type="Pfam" id="PF18199">
    <property type="entry name" value="Dynein_C"/>
    <property type="match status" value="1"/>
</dbReference>
<dbReference type="InterPro" id="IPR026983">
    <property type="entry name" value="DHC"/>
</dbReference>
<keyword evidence="7" id="KW-0067">ATP-binding</keyword>
<dbReference type="Gene3D" id="3.20.180.20">
    <property type="entry name" value="Dynein heavy chain, N-terminal domain 2"/>
    <property type="match status" value="1"/>
</dbReference>
<dbReference type="InterPro" id="IPR041589">
    <property type="entry name" value="DNAH3_AAA_lid_1"/>
</dbReference>
<dbReference type="Pfam" id="PF12781">
    <property type="entry name" value="AAA_9"/>
    <property type="match status" value="1"/>
</dbReference>
<feature type="coiled-coil region" evidence="14">
    <location>
        <begin position="3219"/>
        <end position="3253"/>
    </location>
</feature>
<evidence type="ECO:0000256" key="6">
    <source>
        <dbReference type="ARBA" id="ARBA00022741"/>
    </source>
</evidence>
<comment type="subcellular location">
    <subcellularLocation>
        <location evidence="1">Cytoplasm</location>
        <location evidence="1">Cytoskeleton</location>
        <location evidence="1">Cilium axoneme</location>
    </subcellularLocation>
</comment>
<dbReference type="Gene3D" id="1.10.8.720">
    <property type="entry name" value="Region D6 of dynein motor"/>
    <property type="match status" value="1"/>
</dbReference>
<feature type="domain" description="AAA+ ATPase" evidence="16">
    <location>
        <begin position="2322"/>
        <end position="2470"/>
    </location>
</feature>
<dbReference type="Gene3D" id="1.20.920.20">
    <property type="match status" value="1"/>
</dbReference>
<feature type="coiled-coil region" evidence="14">
    <location>
        <begin position="3469"/>
        <end position="3503"/>
    </location>
</feature>
<dbReference type="Pfam" id="PF17857">
    <property type="entry name" value="AAA_lid_1"/>
    <property type="match status" value="1"/>
</dbReference>
<dbReference type="Gene3D" id="1.20.1270.280">
    <property type="match status" value="1"/>
</dbReference>
<dbReference type="EMBL" id="VYZN01000013">
    <property type="protein sequence ID" value="KAE9541126.1"/>
    <property type="molecule type" value="Genomic_DNA"/>
</dbReference>
<dbReference type="PANTHER" id="PTHR46532:SF4">
    <property type="entry name" value="AAA+ ATPASE DOMAIN-CONTAINING PROTEIN"/>
    <property type="match status" value="1"/>
</dbReference>
<keyword evidence="5" id="KW-0677">Repeat</keyword>
<keyword evidence="12" id="KW-0206">Cytoskeleton</keyword>
<evidence type="ECO:0000256" key="3">
    <source>
        <dbReference type="ARBA" id="ARBA00022490"/>
    </source>
</evidence>
<dbReference type="FunFam" id="1.10.8.1220:FF:000001">
    <property type="entry name" value="Dynein axonemal heavy chain 5"/>
    <property type="match status" value="1"/>
</dbReference>
<dbReference type="FunFam" id="1.10.8.720:FF:000004">
    <property type="entry name" value="Dynein heavy chain 5, axonemal"/>
    <property type="match status" value="1"/>
</dbReference>
<dbReference type="Pfam" id="PF12774">
    <property type="entry name" value="AAA_6"/>
    <property type="match status" value="2"/>
</dbReference>
<dbReference type="Pfam" id="PF12780">
    <property type="entry name" value="AAA_8"/>
    <property type="match status" value="1"/>
</dbReference>